<comment type="subcellular location">
    <subcellularLocation>
        <location evidence="1">Cell membrane</location>
        <topology evidence="1">Multi-pass membrane protein</topology>
    </subcellularLocation>
</comment>
<evidence type="ECO:0000256" key="4">
    <source>
        <dbReference type="ARBA" id="ARBA00022475"/>
    </source>
</evidence>
<dbReference type="InterPro" id="IPR000522">
    <property type="entry name" value="ABC_transptr_permease_BtuC"/>
</dbReference>
<evidence type="ECO:0000256" key="6">
    <source>
        <dbReference type="ARBA" id="ARBA00022989"/>
    </source>
</evidence>
<protein>
    <submittedName>
        <fullName evidence="9">Iron ABC transporter permease</fullName>
    </submittedName>
</protein>
<dbReference type="RefSeq" id="WP_411915818.1">
    <property type="nucleotide sequence ID" value="NZ_BAAFSF010000004.1"/>
</dbReference>
<feature type="transmembrane region" description="Helical" evidence="8">
    <location>
        <begin position="201"/>
        <end position="219"/>
    </location>
</feature>
<gene>
    <name evidence="9" type="ORF">Tsumi_11540</name>
</gene>
<evidence type="ECO:0000256" key="1">
    <source>
        <dbReference type="ARBA" id="ARBA00004651"/>
    </source>
</evidence>
<organism evidence="9 10">
    <name type="scientific">Porphyromonas miyakawae</name>
    <dbReference type="NCBI Taxonomy" id="3137470"/>
    <lineage>
        <taxon>Bacteria</taxon>
        <taxon>Pseudomonadati</taxon>
        <taxon>Bacteroidota</taxon>
        <taxon>Bacteroidia</taxon>
        <taxon>Bacteroidales</taxon>
        <taxon>Porphyromonadaceae</taxon>
        <taxon>Porphyromonas</taxon>
    </lineage>
</organism>
<comment type="caution">
    <text evidence="9">The sequence shown here is derived from an EMBL/GenBank/DDBJ whole genome shotgun (WGS) entry which is preliminary data.</text>
</comment>
<sequence>MRNTLVFIILLLLTIVAFCLDIALGSVSIPWEVLKGAIFDPSSQPEELRYIIWHMRLPNALAAAMVGGGLAVAGLAMQTLFRNPLADASVLGVSGGASLGVAFFMMGGVLVSGGAMSNPSLWQTAGMLLSSIVGAAFILLLIALMARSMKDMVSILIVGVMISFISGAMVSLLQYYAPAEVVKSFQVWSFGSLEGNDAESVLLMACTLLPASLLFLLLAKQLNALLIGEQYALTVGVSIKRVRLFVILLAGIVVGVCTAFTGPIAFVGIAVPHVVRFLFGKSNHRVLIPMTLLVGACFMLCCHMLTHVIKSGVVLPINIVTGIIGAPILISIILRKEQRSWR</sequence>
<feature type="transmembrane region" description="Helical" evidence="8">
    <location>
        <begin position="125"/>
        <end position="146"/>
    </location>
</feature>
<keyword evidence="7 8" id="KW-0472">Membrane</keyword>
<evidence type="ECO:0000256" key="2">
    <source>
        <dbReference type="ARBA" id="ARBA00007935"/>
    </source>
</evidence>
<comment type="similarity">
    <text evidence="2">Belongs to the binding-protein-dependent transport system permease family. FecCD subfamily.</text>
</comment>
<accession>A0ABQ0E2X8</accession>
<evidence type="ECO:0000256" key="8">
    <source>
        <dbReference type="SAM" id="Phobius"/>
    </source>
</evidence>
<evidence type="ECO:0000256" key="5">
    <source>
        <dbReference type="ARBA" id="ARBA00022692"/>
    </source>
</evidence>
<evidence type="ECO:0000313" key="9">
    <source>
        <dbReference type="EMBL" id="GAB1252048.1"/>
    </source>
</evidence>
<proteinExistence type="inferred from homology"/>
<evidence type="ECO:0000256" key="3">
    <source>
        <dbReference type="ARBA" id="ARBA00022448"/>
    </source>
</evidence>
<dbReference type="CDD" id="cd06550">
    <property type="entry name" value="TM_ABC_iron-siderophores_like"/>
    <property type="match status" value="1"/>
</dbReference>
<dbReference type="PANTHER" id="PTHR30472">
    <property type="entry name" value="FERRIC ENTEROBACTIN TRANSPORT SYSTEM PERMEASE PROTEIN"/>
    <property type="match status" value="1"/>
</dbReference>
<dbReference type="SUPFAM" id="SSF81345">
    <property type="entry name" value="ABC transporter involved in vitamin B12 uptake, BtuC"/>
    <property type="match status" value="1"/>
</dbReference>
<evidence type="ECO:0000256" key="7">
    <source>
        <dbReference type="ARBA" id="ARBA00023136"/>
    </source>
</evidence>
<dbReference type="Proteomes" id="UP001628220">
    <property type="component" value="Unassembled WGS sequence"/>
</dbReference>
<keyword evidence="6 8" id="KW-1133">Transmembrane helix</keyword>
<feature type="transmembrane region" description="Helical" evidence="8">
    <location>
        <begin position="153"/>
        <end position="177"/>
    </location>
</feature>
<dbReference type="Gene3D" id="1.10.3470.10">
    <property type="entry name" value="ABC transporter involved in vitamin B12 uptake, BtuC"/>
    <property type="match status" value="1"/>
</dbReference>
<evidence type="ECO:0000313" key="10">
    <source>
        <dbReference type="Proteomes" id="UP001628220"/>
    </source>
</evidence>
<feature type="transmembrane region" description="Helical" evidence="8">
    <location>
        <begin position="315"/>
        <end position="334"/>
    </location>
</feature>
<keyword evidence="4" id="KW-1003">Cell membrane</keyword>
<dbReference type="InterPro" id="IPR037294">
    <property type="entry name" value="ABC_BtuC-like"/>
</dbReference>
<name>A0ABQ0E2X8_9PORP</name>
<dbReference type="Pfam" id="PF01032">
    <property type="entry name" value="FecCD"/>
    <property type="match status" value="1"/>
</dbReference>
<keyword evidence="3" id="KW-0813">Transport</keyword>
<keyword evidence="10" id="KW-1185">Reference proteome</keyword>
<feature type="transmembrane region" description="Helical" evidence="8">
    <location>
        <begin position="286"/>
        <end position="309"/>
    </location>
</feature>
<feature type="transmembrane region" description="Helical" evidence="8">
    <location>
        <begin position="88"/>
        <end position="113"/>
    </location>
</feature>
<dbReference type="EMBL" id="BAAFSF010000004">
    <property type="protein sequence ID" value="GAB1252048.1"/>
    <property type="molecule type" value="Genomic_DNA"/>
</dbReference>
<reference evidence="9 10" key="1">
    <citation type="journal article" date="2025" name="Int. J. Syst. Evol. Microbiol.">
        <title>Desulfovibrio falkowii sp. nov., Porphyromonas miyakawae sp. nov., Mediterraneibacter flintii sp. nov. and Owariibacterium komagatae gen. nov., sp. nov., isolated from human faeces.</title>
        <authorList>
            <person name="Hamaguchi T."/>
            <person name="Ohara M."/>
            <person name="Hisatomi A."/>
            <person name="Sekiguchi K."/>
            <person name="Takeda J.I."/>
            <person name="Ueyama J."/>
            <person name="Ito M."/>
            <person name="Nishiwaki H."/>
            <person name="Ogi T."/>
            <person name="Hirayama M."/>
            <person name="Ohkuma M."/>
            <person name="Sakamoto M."/>
            <person name="Ohno K."/>
        </authorList>
    </citation>
    <scope>NUCLEOTIDE SEQUENCE [LARGE SCALE GENOMIC DNA]</scope>
    <source>
        <strain evidence="9 10">13CB11C</strain>
    </source>
</reference>
<feature type="transmembrane region" description="Helical" evidence="8">
    <location>
        <begin position="60"/>
        <end position="81"/>
    </location>
</feature>
<keyword evidence="5 8" id="KW-0812">Transmembrane</keyword>
<dbReference type="PANTHER" id="PTHR30472:SF41">
    <property type="entry name" value="TRANSPORT SYSTEM PERMEASE PROTEIN"/>
    <property type="match status" value="1"/>
</dbReference>